<dbReference type="Proteomes" id="UP000464378">
    <property type="component" value="Chromosome"/>
</dbReference>
<evidence type="ECO:0000259" key="1">
    <source>
        <dbReference type="Pfam" id="PF07583"/>
    </source>
</evidence>
<protein>
    <recommendedName>
        <fullName evidence="5">BIG2 domain-containing protein</fullName>
    </recommendedName>
</protein>
<dbReference type="AlphaFoldDB" id="A0A6C2YMX9"/>
<dbReference type="InterPro" id="IPR022655">
    <property type="entry name" value="DUF1553"/>
</dbReference>
<evidence type="ECO:0000259" key="2">
    <source>
        <dbReference type="Pfam" id="PF07587"/>
    </source>
</evidence>
<organism evidence="3">
    <name type="scientific">Tuwongella immobilis</name>
    <dbReference type="NCBI Taxonomy" id="692036"/>
    <lineage>
        <taxon>Bacteria</taxon>
        <taxon>Pseudomonadati</taxon>
        <taxon>Planctomycetota</taxon>
        <taxon>Planctomycetia</taxon>
        <taxon>Gemmatales</taxon>
        <taxon>Gemmataceae</taxon>
        <taxon>Tuwongella</taxon>
    </lineage>
</organism>
<dbReference type="KEGG" id="tim:GMBLW1_13910"/>
<reference evidence="3" key="1">
    <citation type="submission" date="2019-04" db="EMBL/GenBank/DDBJ databases">
        <authorList>
            <consortium name="Science for Life Laboratories"/>
        </authorList>
    </citation>
    <scope>NUCLEOTIDE SEQUENCE</scope>
    <source>
        <strain evidence="3">MBLW1</strain>
    </source>
</reference>
<sequence length="809" mass="90374">MHVSQPPFLRSRWVLAGCLLLLITPASRAEFRVEPASVQLRDAFDGRQLLVFGGQSDLTRQAQYQSQSPAIATIDATGYITPHADGTTDIRVTAAGETKVVRVTVSGVGSSRAIDFKTEIVPILSKTGCNAGGCHGKASGQNGFRLSLFGFDAEFDHAAITKEARGRRIFPASPESSLLIVKATAKVPHGGGKRLQEQTDEYRRLLQWIAAGAPAAAPDAAVVTRIRVIPEDRVLQDQQQQQLAVLADYSDGTTRDVTRQAEYQSNLDVVASVDKEGLIQARAQSGEAAIMARYMGYVAVCRAMVPHGEPLQSLPNWQPVNRIDELAAKKWMKLGLQPSPPCDDATFLRRVTLDLAGRLPHAEEVTQFLADTQPNKRALAIDRLLESPDYAAFFAMRWGSILRNSNLAGSERASYAFHNWLKDQIARNVPYDQFVRGLVAASGEWQDAPAINWFWQNRDDQLHQTTADVAQVFLGVRLQCAKCHHHPYERWGQAEYYGLAGFFTRLGRKSFGEPPPYFTAANVTTGELNPLTGKTPEPRFLDGIEPKFGPADDPRHALVDWMAKPDNPFFAKALVNRYWGHFFGRGLVHEVDDLRETNPPSNPELLDFLATEFVRSKCDVKAMIRLMLNSRVYQLSSDPIDANRKDRQNFARFYARRMIAEVFLDSVNSATGVKERFNNMSLNARAVDLPHENFGSYFLDTFDRPRRVTTCDCERSTGATLAQVLLLANSEDMENKLHSDQGRIAKALKAKKPVREIIDELYLQSVSRLPTDRERQRIERFVGQSPDPAAAFADVLWTLVNSKEFMFNH</sequence>
<dbReference type="RefSeq" id="WP_162657734.1">
    <property type="nucleotide sequence ID" value="NZ_LR593887.1"/>
</dbReference>
<dbReference type="EMBL" id="LR586016">
    <property type="protein sequence ID" value="VIP02569.1"/>
    <property type="molecule type" value="Genomic_DNA"/>
</dbReference>
<dbReference type="Gene3D" id="2.60.40.1080">
    <property type="match status" value="2"/>
</dbReference>
<dbReference type="InterPro" id="IPR008964">
    <property type="entry name" value="Invasin/intimin_cell_adhesion"/>
</dbReference>
<proteinExistence type="predicted"/>
<name>A0A6C2YMX9_9BACT</name>
<evidence type="ECO:0000313" key="4">
    <source>
        <dbReference type="Proteomes" id="UP000464378"/>
    </source>
</evidence>
<dbReference type="Pfam" id="PF07587">
    <property type="entry name" value="PSD1"/>
    <property type="match status" value="1"/>
</dbReference>
<feature type="domain" description="DUF1553" evidence="2">
    <location>
        <begin position="555"/>
        <end position="781"/>
    </location>
</feature>
<dbReference type="SUPFAM" id="SSF49373">
    <property type="entry name" value="Invasin/intimin cell-adhesion fragments"/>
    <property type="match status" value="1"/>
</dbReference>
<evidence type="ECO:0008006" key="5">
    <source>
        <dbReference type="Google" id="ProtNLM"/>
    </source>
</evidence>
<gene>
    <name evidence="3" type="ORF">GMBLW1_13910</name>
</gene>
<evidence type="ECO:0000313" key="3">
    <source>
        <dbReference type="EMBL" id="VIP02569.1"/>
    </source>
</evidence>
<dbReference type="InterPro" id="IPR011444">
    <property type="entry name" value="DUF1549"/>
</dbReference>
<keyword evidence="4" id="KW-1185">Reference proteome</keyword>
<dbReference type="InParanoid" id="A0A6C2YMX9"/>
<dbReference type="PANTHER" id="PTHR35889:SF3">
    <property type="entry name" value="F-BOX DOMAIN-CONTAINING PROTEIN"/>
    <property type="match status" value="1"/>
</dbReference>
<accession>A0A6C2YMX9</accession>
<dbReference type="Pfam" id="PF07583">
    <property type="entry name" value="PSCyt2"/>
    <property type="match status" value="1"/>
</dbReference>
<feature type="domain" description="DUF1549" evidence="1">
    <location>
        <begin position="323"/>
        <end position="505"/>
    </location>
</feature>
<dbReference type="EMBL" id="LR593887">
    <property type="protein sequence ID" value="VTS01796.1"/>
    <property type="molecule type" value="Genomic_DNA"/>
</dbReference>
<dbReference type="PANTHER" id="PTHR35889">
    <property type="entry name" value="CYCLOINULO-OLIGOSACCHARIDE FRUCTANOTRANSFERASE-RELATED"/>
    <property type="match status" value="1"/>
</dbReference>